<evidence type="ECO:0000256" key="5">
    <source>
        <dbReference type="ARBA" id="ARBA00022692"/>
    </source>
</evidence>
<evidence type="ECO:0000313" key="10">
    <source>
        <dbReference type="Proteomes" id="UP000007809"/>
    </source>
</evidence>
<protein>
    <recommendedName>
        <fullName evidence="8">Probable membrane transporter protein</fullName>
    </recommendedName>
</protein>
<evidence type="ECO:0000256" key="7">
    <source>
        <dbReference type="ARBA" id="ARBA00023136"/>
    </source>
</evidence>
<dbReference type="eggNOG" id="COG0730">
    <property type="taxonomic scope" value="Bacteria"/>
</dbReference>
<dbReference type="KEGG" id="pdx:Psed_3173"/>
<evidence type="ECO:0000256" key="1">
    <source>
        <dbReference type="ARBA" id="ARBA00004651"/>
    </source>
</evidence>
<gene>
    <name evidence="9" type="ordered locus">Psed_3173</name>
</gene>
<dbReference type="PANTHER" id="PTHR30269">
    <property type="entry name" value="TRANSMEMBRANE PROTEIN YFCA"/>
    <property type="match status" value="1"/>
</dbReference>
<keyword evidence="7 8" id="KW-0472">Membrane</keyword>
<dbReference type="STRING" id="675635.Psed_3173"/>
<feature type="transmembrane region" description="Helical" evidence="8">
    <location>
        <begin position="20"/>
        <end position="48"/>
    </location>
</feature>
<keyword evidence="4 8" id="KW-1003">Cell membrane</keyword>
<evidence type="ECO:0000313" key="9">
    <source>
        <dbReference type="EMBL" id="AEA25369.1"/>
    </source>
</evidence>
<dbReference type="PANTHER" id="PTHR30269:SF0">
    <property type="entry name" value="MEMBRANE TRANSPORTER PROTEIN YFCA-RELATED"/>
    <property type="match status" value="1"/>
</dbReference>
<evidence type="ECO:0000256" key="2">
    <source>
        <dbReference type="ARBA" id="ARBA00009142"/>
    </source>
</evidence>
<dbReference type="InterPro" id="IPR002781">
    <property type="entry name" value="TM_pro_TauE-like"/>
</dbReference>
<dbReference type="Pfam" id="PF01925">
    <property type="entry name" value="TauE"/>
    <property type="match status" value="1"/>
</dbReference>
<sequence length="268" mass="26478">MSVRAEPPRRPRATVTTGQLLLLVAAGFGAGLSGSMAGLASLFSYPALLAVGLPPTTANMTNTVALLASSVGSVAGSRPELAGQGARVRRLAPLVVVGGAIGAAMLFLTPAGSFEKIVPFLVGGASLVLLCQPRIRAAAAREADGGPTRTGRLLVLGGIGLVGVYGGYFGAAAGVLLLALLLIGLPVSLLQANGLKNALLGLANGTAAVAFAVAGDVRWAAVVPLAAGVLVGSWLGPAIARRLPTTLLRTAIGLAGLGLAVKLGLDAF</sequence>
<dbReference type="Proteomes" id="UP000007809">
    <property type="component" value="Chromosome"/>
</dbReference>
<feature type="transmembrane region" description="Helical" evidence="8">
    <location>
        <begin position="195"/>
        <end position="214"/>
    </location>
</feature>
<dbReference type="AlphaFoldDB" id="F4CUH9"/>
<organism evidence="9 10">
    <name type="scientific">Pseudonocardia dioxanivorans (strain ATCC 55486 / DSM 44775 / JCM 13855 / CB1190)</name>
    <dbReference type="NCBI Taxonomy" id="675635"/>
    <lineage>
        <taxon>Bacteria</taxon>
        <taxon>Bacillati</taxon>
        <taxon>Actinomycetota</taxon>
        <taxon>Actinomycetes</taxon>
        <taxon>Pseudonocardiales</taxon>
        <taxon>Pseudonocardiaceae</taxon>
        <taxon>Pseudonocardia</taxon>
    </lineage>
</organism>
<keyword evidence="5 8" id="KW-0812">Transmembrane</keyword>
<evidence type="ECO:0000256" key="8">
    <source>
        <dbReference type="RuleBase" id="RU363041"/>
    </source>
</evidence>
<reference evidence="9 10" key="1">
    <citation type="journal article" date="2011" name="J. Bacteriol.">
        <title>Genome sequence of the 1,4-dioxane-degrading Pseudonocardia dioxanivorans strain CB1190.</title>
        <authorList>
            <person name="Sales C.M."/>
            <person name="Mahendra S."/>
            <person name="Grostern A."/>
            <person name="Parales R.E."/>
            <person name="Goodwin L.A."/>
            <person name="Woyke T."/>
            <person name="Nolan M."/>
            <person name="Lapidus A."/>
            <person name="Chertkov O."/>
            <person name="Ovchinnikova G."/>
            <person name="Sczyrba A."/>
            <person name="Alvarez-Cohen L."/>
        </authorList>
    </citation>
    <scope>NUCLEOTIDE SEQUENCE [LARGE SCALE GENOMIC DNA]</scope>
    <source>
        <strain evidence="10">ATCC 55486 / DSM 44775 / JCM 13855 / CB1190</strain>
    </source>
</reference>
<evidence type="ECO:0000256" key="4">
    <source>
        <dbReference type="ARBA" id="ARBA00022475"/>
    </source>
</evidence>
<feature type="transmembrane region" description="Helical" evidence="8">
    <location>
        <begin position="60"/>
        <end position="79"/>
    </location>
</feature>
<keyword evidence="6 8" id="KW-1133">Transmembrane helix</keyword>
<comment type="subcellular location">
    <subcellularLocation>
        <location evidence="1 8">Cell membrane</location>
        <topology evidence="1 8">Multi-pass membrane protein</topology>
    </subcellularLocation>
</comment>
<evidence type="ECO:0000256" key="6">
    <source>
        <dbReference type="ARBA" id="ARBA00022989"/>
    </source>
</evidence>
<dbReference type="EMBL" id="CP002593">
    <property type="protein sequence ID" value="AEA25369.1"/>
    <property type="molecule type" value="Genomic_DNA"/>
</dbReference>
<name>F4CUH9_PSEUX</name>
<feature type="transmembrane region" description="Helical" evidence="8">
    <location>
        <begin position="91"/>
        <end position="111"/>
    </location>
</feature>
<evidence type="ECO:0000256" key="3">
    <source>
        <dbReference type="ARBA" id="ARBA00022448"/>
    </source>
</evidence>
<proteinExistence type="inferred from homology"/>
<dbReference type="GO" id="GO:0005886">
    <property type="term" value="C:plasma membrane"/>
    <property type="evidence" value="ECO:0007669"/>
    <property type="project" value="UniProtKB-SubCell"/>
</dbReference>
<dbReference type="HOGENOM" id="CLU_045498_7_1_11"/>
<comment type="similarity">
    <text evidence="2 8">Belongs to the 4-toluene sulfonate uptake permease (TSUP) (TC 2.A.102) family.</text>
</comment>
<feature type="transmembrane region" description="Helical" evidence="8">
    <location>
        <begin position="221"/>
        <end position="240"/>
    </location>
</feature>
<feature type="transmembrane region" description="Helical" evidence="8">
    <location>
        <begin position="153"/>
        <end position="183"/>
    </location>
</feature>
<accession>F4CUH9</accession>
<keyword evidence="3" id="KW-0813">Transport</keyword>
<keyword evidence="10" id="KW-1185">Reference proteome</keyword>
<dbReference type="InterPro" id="IPR052017">
    <property type="entry name" value="TSUP"/>
</dbReference>